<organism evidence="1 2">
    <name type="scientific">Jeotgalibacillus soli</name>
    <dbReference type="NCBI Taxonomy" id="889306"/>
    <lineage>
        <taxon>Bacteria</taxon>
        <taxon>Bacillati</taxon>
        <taxon>Bacillota</taxon>
        <taxon>Bacilli</taxon>
        <taxon>Bacillales</taxon>
        <taxon>Caryophanaceae</taxon>
        <taxon>Jeotgalibacillus</taxon>
    </lineage>
</organism>
<accession>A0A0C2W809</accession>
<comment type="caution">
    <text evidence="1">The sequence shown here is derived from an EMBL/GenBank/DDBJ whole genome shotgun (WGS) entry which is preliminary data.</text>
</comment>
<reference evidence="1 2" key="1">
    <citation type="submission" date="2015-01" db="EMBL/GenBank/DDBJ databases">
        <title>Genome sequencing of Jeotgalibacillus soli.</title>
        <authorList>
            <person name="Goh K.M."/>
            <person name="Chan K.-G."/>
            <person name="Yaakop A.S."/>
            <person name="Ee R."/>
            <person name="Gan H.M."/>
            <person name="Chan C.S."/>
        </authorList>
    </citation>
    <scope>NUCLEOTIDE SEQUENCE [LARGE SCALE GENOMIC DNA]</scope>
    <source>
        <strain evidence="1 2">P9</strain>
    </source>
</reference>
<dbReference type="AlphaFoldDB" id="A0A0C2W809"/>
<protein>
    <submittedName>
        <fullName evidence="1">Uncharacterized protein</fullName>
    </submittedName>
</protein>
<name>A0A0C2W809_9BACL</name>
<dbReference type="PATRIC" id="fig|889306.3.peg.532"/>
<evidence type="ECO:0000313" key="2">
    <source>
        <dbReference type="Proteomes" id="UP000031938"/>
    </source>
</evidence>
<keyword evidence="2" id="KW-1185">Reference proteome</keyword>
<dbReference type="Proteomes" id="UP000031938">
    <property type="component" value="Unassembled WGS sequence"/>
</dbReference>
<dbReference type="STRING" id="889306.KP78_05330"/>
<gene>
    <name evidence="1" type="ORF">KP78_05330</name>
</gene>
<evidence type="ECO:0000313" key="1">
    <source>
        <dbReference type="EMBL" id="KIL52163.1"/>
    </source>
</evidence>
<sequence length="37" mass="4515">MQLFYMIKDGFIRSKLFTDISHLPVIYHKLQQFNTKL</sequence>
<proteinExistence type="predicted"/>
<dbReference type="EMBL" id="JXRP01000006">
    <property type="protein sequence ID" value="KIL52163.1"/>
    <property type="molecule type" value="Genomic_DNA"/>
</dbReference>